<proteinExistence type="predicted"/>
<accession>A0ABW1KRP0</accession>
<dbReference type="PANTHER" id="PTHR38436:SF1">
    <property type="entry name" value="ESTER CYCLASE"/>
    <property type="match status" value="1"/>
</dbReference>
<dbReference type="PANTHER" id="PTHR38436">
    <property type="entry name" value="POLYKETIDE CYCLASE SNOAL-LIKE DOMAIN"/>
    <property type="match status" value="1"/>
</dbReference>
<dbReference type="SUPFAM" id="SSF54427">
    <property type="entry name" value="NTF2-like"/>
    <property type="match status" value="1"/>
</dbReference>
<name>A0ABW1KRP0_9PROT</name>
<dbReference type="InterPro" id="IPR009959">
    <property type="entry name" value="Cyclase_SnoaL-like"/>
</dbReference>
<protein>
    <submittedName>
        <fullName evidence="1">Ester cyclase</fullName>
    </submittedName>
</protein>
<dbReference type="Proteomes" id="UP001596116">
    <property type="component" value="Unassembled WGS sequence"/>
</dbReference>
<gene>
    <name evidence="1" type="ORF">ACFMB1_02550</name>
</gene>
<dbReference type="EMBL" id="JBHPON010000001">
    <property type="protein sequence ID" value="MFC6034404.1"/>
    <property type="molecule type" value="Genomic_DNA"/>
</dbReference>
<comment type="caution">
    <text evidence="1">The sequence shown here is derived from an EMBL/GenBank/DDBJ whole genome shotgun (WGS) entry which is preliminary data.</text>
</comment>
<evidence type="ECO:0000313" key="1">
    <source>
        <dbReference type="EMBL" id="MFC6034404.1"/>
    </source>
</evidence>
<evidence type="ECO:0000313" key="2">
    <source>
        <dbReference type="Proteomes" id="UP001596116"/>
    </source>
</evidence>
<reference evidence="1 2" key="1">
    <citation type="submission" date="2024-09" db="EMBL/GenBank/DDBJ databases">
        <authorList>
            <person name="Zhang Z.-H."/>
        </authorList>
    </citation>
    <scope>NUCLEOTIDE SEQUENCE [LARGE SCALE GENOMIC DNA]</scope>
    <source>
        <strain evidence="1 2">HHTR114</strain>
    </source>
</reference>
<sequence length="139" mass="15453">MTASNSETLRRFIDAVWNKGELDAIEGFLAPAYAIRHDPGDPWDGKTLDAAGLRERIRISRAPFPDQRFTILNCFEDGDQVAIFWTWEATHQGDIPGFPASGKSIAMSGATIYSFEDGKIAGHWQVADRLGVMQQLAQR</sequence>
<keyword evidence="2" id="KW-1185">Reference proteome</keyword>
<organism evidence="1 2">
    <name type="scientific">Hyphococcus aureus</name>
    <dbReference type="NCBI Taxonomy" id="2666033"/>
    <lineage>
        <taxon>Bacteria</taxon>
        <taxon>Pseudomonadati</taxon>
        <taxon>Pseudomonadota</taxon>
        <taxon>Alphaproteobacteria</taxon>
        <taxon>Parvularculales</taxon>
        <taxon>Parvularculaceae</taxon>
        <taxon>Hyphococcus</taxon>
    </lineage>
</organism>
<dbReference type="InterPro" id="IPR032710">
    <property type="entry name" value="NTF2-like_dom_sf"/>
</dbReference>
<dbReference type="Gene3D" id="3.10.450.50">
    <property type="match status" value="1"/>
</dbReference>
<dbReference type="Pfam" id="PF07366">
    <property type="entry name" value="SnoaL"/>
    <property type="match status" value="1"/>
</dbReference>
<dbReference type="RefSeq" id="WP_379880275.1">
    <property type="nucleotide sequence ID" value="NZ_JBHPON010000001.1"/>
</dbReference>